<dbReference type="NCBIfam" id="TIGR01065">
    <property type="entry name" value="hlyIII"/>
    <property type="match status" value="1"/>
</dbReference>
<keyword evidence="3" id="KW-1003">Cell membrane</keyword>
<dbReference type="Pfam" id="PF03006">
    <property type="entry name" value="HlyIII"/>
    <property type="match status" value="1"/>
</dbReference>
<protein>
    <submittedName>
        <fullName evidence="8">Hemolysin III family protein</fullName>
    </submittedName>
</protein>
<feature type="transmembrane region" description="Helical" evidence="7">
    <location>
        <begin position="131"/>
        <end position="150"/>
    </location>
</feature>
<comment type="subcellular location">
    <subcellularLocation>
        <location evidence="1">Cell membrane</location>
        <topology evidence="1">Multi-pass membrane protein</topology>
    </subcellularLocation>
</comment>
<dbReference type="Proteomes" id="UP000800981">
    <property type="component" value="Unassembled WGS sequence"/>
</dbReference>
<evidence type="ECO:0000256" key="5">
    <source>
        <dbReference type="ARBA" id="ARBA00022989"/>
    </source>
</evidence>
<comment type="similarity">
    <text evidence="2">Belongs to the UPF0073 (Hly-III) family.</text>
</comment>
<dbReference type="EMBL" id="JAANNP010000083">
    <property type="protein sequence ID" value="NHC16036.1"/>
    <property type="molecule type" value="Genomic_DNA"/>
</dbReference>
<sequence length="243" mass="26718">MRENVRDTVDSVRGNVRETVDTVRDNVRGTVDSVKPKLRGWLHLGTFPASIVAGFVLVAFSPTLEARVATAVFAMTAILLFGVSATYHRGSWGPRAHAVLKRLDHSNIFLIIAGTYTPFATLLLDNAGGRTLLWLVWAGALVGVLFRVFWSDAPRWLYTPVYVALGWVAVFYLPEILRHGGVAVLVLLLVGGLFYTVGGIVYAAKRPDPSPRWFGFHEVFHAFTLVAFVVHYIAVSFVAYSAG</sequence>
<comment type="caution">
    <text evidence="8">The sequence shown here is derived from an EMBL/GenBank/DDBJ whole genome shotgun (WGS) entry which is preliminary data.</text>
</comment>
<reference evidence="8 9" key="1">
    <citation type="submission" date="2020-03" db="EMBL/GenBank/DDBJ databases">
        <title>Two novel Motilibacter sp.</title>
        <authorList>
            <person name="Liu S."/>
        </authorList>
    </citation>
    <scope>NUCLEOTIDE SEQUENCE [LARGE SCALE GENOMIC DNA]</scope>
    <source>
        <strain evidence="8 9">E257</strain>
    </source>
</reference>
<organism evidence="8 9">
    <name type="scientific">Motilibacter deserti</name>
    <dbReference type="NCBI Taxonomy" id="2714956"/>
    <lineage>
        <taxon>Bacteria</taxon>
        <taxon>Bacillati</taxon>
        <taxon>Actinomycetota</taxon>
        <taxon>Actinomycetes</taxon>
        <taxon>Motilibacterales</taxon>
        <taxon>Motilibacteraceae</taxon>
        <taxon>Motilibacter</taxon>
    </lineage>
</organism>
<feature type="transmembrane region" description="Helical" evidence="7">
    <location>
        <begin position="107"/>
        <end position="124"/>
    </location>
</feature>
<evidence type="ECO:0000256" key="4">
    <source>
        <dbReference type="ARBA" id="ARBA00022692"/>
    </source>
</evidence>
<keyword evidence="4 7" id="KW-0812">Transmembrane</keyword>
<name>A0ABX0H2E4_9ACTN</name>
<feature type="transmembrane region" description="Helical" evidence="7">
    <location>
        <begin position="181"/>
        <end position="204"/>
    </location>
</feature>
<dbReference type="InterPro" id="IPR004254">
    <property type="entry name" value="AdipoR/HlyIII-related"/>
</dbReference>
<keyword evidence="9" id="KW-1185">Reference proteome</keyword>
<evidence type="ECO:0000313" key="9">
    <source>
        <dbReference type="Proteomes" id="UP000800981"/>
    </source>
</evidence>
<evidence type="ECO:0000256" key="3">
    <source>
        <dbReference type="ARBA" id="ARBA00022475"/>
    </source>
</evidence>
<gene>
    <name evidence="8" type="ORF">G9H71_19815</name>
</gene>
<evidence type="ECO:0000256" key="7">
    <source>
        <dbReference type="SAM" id="Phobius"/>
    </source>
</evidence>
<dbReference type="PANTHER" id="PTHR20855:SF3">
    <property type="entry name" value="LD03007P"/>
    <property type="match status" value="1"/>
</dbReference>
<dbReference type="PANTHER" id="PTHR20855">
    <property type="entry name" value="ADIPOR/PROGESTIN RECEPTOR-RELATED"/>
    <property type="match status" value="1"/>
</dbReference>
<evidence type="ECO:0000313" key="8">
    <source>
        <dbReference type="EMBL" id="NHC16036.1"/>
    </source>
</evidence>
<evidence type="ECO:0000256" key="1">
    <source>
        <dbReference type="ARBA" id="ARBA00004651"/>
    </source>
</evidence>
<feature type="transmembrane region" description="Helical" evidence="7">
    <location>
        <begin position="219"/>
        <end position="240"/>
    </location>
</feature>
<accession>A0ABX0H2E4</accession>
<evidence type="ECO:0000256" key="2">
    <source>
        <dbReference type="ARBA" id="ARBA00008488"/>
    </source>
</evidence>
<keyword evidence="6 7" id="KW-0472">Membrane</keyword>
<evidence type="ECO:0000256" key="6">
    <source>
        <dbReference type="ARBA" id="ARBA00023136"/>
    </source>
</evidence>
<proteinExistence type="inferred from homology"/>
<dbReference type="InterPro" id="IPR005744">
    <property type="entry name" value="Hy-lIII"/>
</dbReference>
<keyword evidence="5 7" id="KW-1133">Transmembrane helix</keyword>
<feature type="transmembrane region" description="Helical" evidence="7">
    <location>
        <begin position="41"/>
        <end position="61"/>
    </location>
</feature>
<feature type="transmembrane region" description="Helical" evidence="7">
    <location>
        <begin position="156"/>
        <end position="174"/>
    </location>
</feature>
<feature type="transmembrane region" description="Helical" evidence="7">
    <location>
        <begin position="68"/>
        <end position="87"/>
    </location>
</feature>